<keyword evidence="4" id="KW-0812">Transmembrane</keyword>
<keyword evidence="4" id="KW-1133">Transmembrane helix</keyword>
<dbReference type="AlphaFoldDB" id="A0A816HH60"/>
<keyword evidence="4" id="KW-0472">Membrane</keyword>
<dbReference type="OrthoDB" id="6363818at2759"/>
<dbReference type="EMBL" id="CAJNOW010022178">
    <property type="protein sequence ID" value="CAF1686855.1"/>
    <property type="molecule type" value="Genomic_DNA"/>
</dbReference>
<comment type="caution">
    <text evidence="7">The sequence shown here is derived from an EMBL/GenBank/DDBJ whole genome shotgun (WGS) entry which is preliminary data.</text>
</comment>
<protein>
    <recommendedName>
        <fullName evidence="6">LRRCT domain-containing protein</fullName>
    </recommendedName>
</protein>
<dbReference type="Pfam" id="PF00560">
    <property type="entry name" value="LRR_1"/>
    <property type="match status" value="2"/>
</dbReference>
<feature type="transmembrane region" description="Helical" evidence="4">
    <location>
        <begin position="632"/>
        <end position="656"/>
    </location>
</feature>
<proteinExistence type="predicted"/>
<organism evidence="7 8">
    <name type="scientific">Rotaria magnacalcarata</name>
    <dbReference type="NCBI Taxonomy" id="392030"/>
    <lineage>
        <taxon>Eukaryota</taxon>
        <taxon>Metazoa</taxon>
        <taxon>Spiralia</taxon>
        <taxon>Gnathifera</taxon>
        <taxon>Rotifera</taxon>
        <taxon>Eurotatoria</taxon>
        <taxon>Bdelloidea</taxon>
        <taxon>Philodinida</taxon>
        <taxon>Philodinidae</taxon>
        <taxon>Rotaria</taxon>
    </lineage>
</organism>
<dbReference type="PANTHER" id="PTHR24369:SF210">
    <property type="entry name" value="CHAOPTIN-RELATED"/>
    <property type="match status" value="1"/>
</dbReference>
<dbReference type="InterPro" id="IPR000483">
    <property type="entry name" value="Cys-rich_flank_reg_C"/>
</dbReference>
<keyword evidence="2 5" id="KW-0732">Signal</keyword>
<evidence type="ECO:0000259" key="6">
    <source>
        <dbReference type="SMART" id="SM00082"/>
    </source>
</evidence>
<evidence type="ECO:0000256" key="3">
    <source>
        <dbReference type="ARBA" id="ARBA00022737"/>
    </source>
</evidence>
<feature type="signal peptide" evidence="5">
    <location>
        <begin position="1"/>
        <end position="16"/>
    </location>
</feature>
<dbReference type="Proteomes" id="UP000663834">
    <property type="component" value="Unassembled WGS sequence"/>
</dbReference>
<gene>
    <name evidence="7" type="ORF">KQP761_LOCUS38959</name>
</gene>
<dbReference type="GO" id="GO:0005886">
    <property type="term" value="C:plasma membrane"/>
    <property type="evidence" value="ECO:0007669"/>
    <property type="project" value="TreeGrafter"/>
</dbReference>
<dbReference type="SMART" id="SM00082">
    <property type="entry name" value="LRRCT"/>
    <property type="match status" value="1"/>
</dbReference>
<dbReference type="InterPro" id="IPR032675">
    <property type="entry name" value="LRR_dom_sf"/>
</dbReference>
<feature type="chain" id="PRO_5032760509" description="LRRCT domain-containing protein" evidence="5">
    <location>
        <begin position="17"/>
        <end position="740"/>
    </location>
</feature>
<dbReference type="InterPro" id="IPR050541">
    <property type="entry name" value="LRR_TM_domain-containing"/>
</dbReference>
<evidence type="ECO:0000256" key="4">
    <source>
        <dbReference type="SAM" id="Phobius"/>
    </source>
</evidence>
<evidence type="ECO:0000256" key="5">
    <source>
        <dbReference type="SAM" id="SignalP"/>
    </source>
</evidence>
<sequence>MYLKFLLISFIVHSSCLNLLDVCQSGIRDDGINYVHCARKSLSEIPRFSSNRLFNLAFDELILSDNLIAHIHANAFNGLRIKRLIMTGNQLKSIDENAFRELENYLEELILEFDSTVVDRIPLAIQTNLINIKSLTLIGLNLRILPSNIFNHMKKLESLTLKSCHIQFIETNAFSFIEKHLRYLYLDHNKLNQKIFSEINRLISLEKLSLSNNYIQEFDIKLLNNNLQYLDLSYNYLKKLVINNMNNLQILNLQNNLLASEHIYGSIPKQLKELILDFNAVHSLNRNFITEDNSLEILSLQSNEFLLMNSDLFQHLHKLKKLNLARNNIQMIPKGLFNYTRSLEDLNMDRNPLLPLSINAFSGIEYSLHNLSCQSCSLTSESLIAFSRLKNLERLKLQSNSLTNIYPENLFSSMSKLRVIDLQRNQLTQISSQYPSSLRELALGNNRLTSLPFDNKTFQHLSQLVTLDLSSNPLHCNCDIKSLYYWLLSHFQAELVPYVQWICSKPENLYGKQLGSLLDHQLICEEKKISSFTVWIKDSETALLEWSLTDLLSSLKLIVTENNRLLPFIYLNKTQNYYLLENLKPSTSYSLCLQTSEQYICRNITTKSQQYISLSSSSSSSSSSSVTINIEYVIIGITLGIIIILFILSILILFLIKQRKQYSHSLKSVAIDSYYQTTGSDTTHIATSNNSIEENSIKSFHRHQSMPTFCYCQLPSTCCPDQPAYHLYHEIPHYKPPVII</sequence>
<dbReference type="SMART" id="SM00369">
    <property type="entry name" value="LRR_TYP"/>
    <property type="match status" value="11"/>
</dbReference>
<evidence type="ECO:0000313" key="8">
    <source>
        <dbReference type="Proteomes" id="UP000663834"/>
    </source>
</evidence>
<dbReference type="PROSITE" id="PS51450">
    <property type="entry name" value="LRR"/>
    <property type="match status" value="3"/>
</dbReference>
<dbReference type="InterPro" id="IPR003591">
    <property type="entry name" value="Leu-rich_rpt_typical-subtyp"/>
</dbReference>
<evidence type="ECO:0000256" key="2">
    <source>
        <dbReference type="ARBA" id="ARBA00022729"/>
    </source>
</evidence>
<feature type="domain" description="LRRCT" evidence="6">
    <location>
        <begin position="472"/>
        <end position="525"/>
    </location>
</feature>
<dbReference type="PANTHER" id="PTHR24369">
    <property type="entry name" value="ANTIGEN BSP, PUTATIVE-RELATED"/>
    <property type="match status" value="1"/>
</dbReference>
<keyword evidence="1" id="KW-0433">Leucine-rich repeat</keyword>
<dbReference type="SUPFAM" id="SSF52058">
    <property type="entry name" value="L domain-like"/>
    <property type="match status" value="2"/>
</dbReference>
<keyword evidence="3" id="KW-0677">Repeat</keyword>
<evidence type="ECO:0000256" key="1">
    <source>
        <dbReference type="ARBA" id="ARBA00022614"/>
    </source>
</evidence>
<reference evidence="7" key="1">
    <citation type="submission" date="2021-02" db="EMBL/GenBank/DDBJ databases">
        <authorList>
            <person name="Nowell W R."/>
        </authorList>
    </citation>
    <scope>NUCLEOTIDE SEQUENCE</scope>
</reference>
<dbReference type="InterPro" id="IPR001611">
    <property type="entry name" value="Leu-rich_rpt"/>
</dbReference>
<dbReference type="Gene3D" id="3.80.10.10">
    <property type="entry name" value="Ribonuclease Inhibitor"/>
    <property type="match status" value="5"/>
</dbReference>
<dbReference type="Pfam" id="PF13855">
    <property type="entry name" value="LRR_8"/>
    <property type="match status" value="2"/>
</dbReference>
<accession>A0A816HH60</accession>
<evidence type="ECO:0000313" key="7">
    <source>
        <dbReference type="EMBL" id="CAF1686855.1"/>
    </source>
</evidence>
<name>A0A816HH60_9BILA</name>